<name>A0A8C0X522_CASCN</name>
<reference evidence="1" key="1">
    <citation type="submission" date="2023-09" db="UniProtKB">
        <authorList>
            <consortium name="Ensembl"/>
        </authorList>
    </citation>
    <scope>IDENTIFICATION</scope>
</reference>
<accession>A0A8C0X522</accession>
<sequence>NGSLETGGGAEGGTEAEDFHCGVVLHSLWLPQEPKYQWEQLKGGAGCPRTGGAEQRLHGSFQDGPPFPGEQDWGKVFSLQLPALLPLGSSGRRGQSSLVGWEHRASVTVGTHCRGSFSFPLGGLWFCVFLLLEEMGWEENNY</sequence>
<dbReference type="AlphaFoldDB" id="A0A8C0X522"/>
<dbReference type="Ensembl" id="ENSCCNT00000027759.1">
    <property type="protein sequence ID" value="ENSCCNP00000021597.1"/>
    <property type="gene ID" value="ENSCCNG00000021363.1"/>
</dbReference>
<proteinExistence type="predicted"/>
<evidence type="ECO:0000313" key="1">
    <source>
        <dbReference type="Ensembl" id="ENSCCNP00000021597.1"/>
    </source>
</evidence>
<organism evidence="1">
    <name type="scientific">Castor canadensis</name>
    <name type="common">American beaver</name>
    <dbReference type="NCBI Taxonomy" id="51338"/>
    <lineage>
        <taxon>Eukaryota</taxon>
        <taxon>Metazoa</taxon>
        <taxon>Chordata</taxon>
        <taxon>Craniata</taxon>
        <taxon>Vertebrata</taxon>
        <taxon>Euteleostomi</taxon>
        <taxon>Mammalia</taxon>
        <taxon>Eutheria</taxon>
        <taxon>Euarchontoglires</taxon>
        <taxon>Glires</taxon>
        <taxon>Rodentia</taxon>
        <taxon>Castorimorpha</taxon>
        <taxon>Castoridae</taxon>
        <taxon>Castor</taxon>
    </lineage>
</organism>
<protein>
    <submittedName>
        <fullName evidence="1">Uncharacterized protein</fullName>
    </submittedName>
</protein>